<gene>
    <name evidence="1" type="ORF">GN958_ATG03562</name>
</gene>
<reference evidence="1" key="1">
    <citation type="submission" date="2020-03" db="EMBL/GenBank/DDBJ databases">
        <title>Hybrid Assembly of Korean Phytophthora infestans isolates.</title>
        <authorList>
            <person name="Prokchorchik M."/>
            <person name="Lee Y."/>
            <person name="Seo J."/>
            <person name="Cho J.-H."/>
            <person name="Park Y.-E."/>
            <person name="Jang D.-C."/>
            <person name="Im J.-S."/>
            <person name="Choi J.-G."/>
            <person name="Park H.-J."/>
            <person name="Lee G.-B."/>
            <person name="Lee Y.-G."/>
            <person name="Hong S.-Y."/>
            <person name="Cho K."/>
            <person name="Sohn K.H."/>
        </authorList>
    </citation>
    <scope>NUCLEOTIDE SEQUENCE</scope>
    <source>
        <strain evidence="1">KR_2_A2</strain>
    </source>
</reference>
<organism evidence="1 2">
    <name type="scientific">Phytophthora infestans</name>
    <name type="common">Potato late blight agent</name>
    <name type="synonym">Botrytis infestans</name>
    <dbReference type="NCBI Taxonomy" id="4787"/>
    <lineage>
        <taxon>Eukaryota</taxon>
        <taxon>Sar</taxon>
        <taxon>Stramenopiles</taxon>
        <taxon>Oomycota</taxon>
        <taxon>Peronosporomycetes</taxon>
        <taxon>Peronosporales</taxon>
        <taxon>Peronosporaceae</taxon>
        <taxon>Phytophthora</taxon>
    </lineage>
</organism>
<sequence length="70" mass="8074">MVFSIAQNKLLQQLLAQMARSTTRTSVKVAAFVPLFEKLASFKEKQYLLVGLELRQFLLDNKVSSYNDRH</sequence>
<evidence type="ECO:0000313" key="1">
    <source>
        <dbReference type="EMBL" id="KAF4147152.1"/>
    </source>
</evidence>
<protein>
    <submittedName>
        <fullName evidence="1">Acetyl-CoA carboxylase</fullName>
    </submittedName>
</protein>
<evidence type="ECO:0000313" key="2">
    <source>
        <dbReference type="Proteomes" id="UP000704712"/>
    </source>
</evidence>
<dbReference type="Proteomes" id="UP000704712">
    <property type="component" value="Unassembled WGS sequence"/>
</dbReference>
<dbReference type="EMBL" id="JAACNO010000507">
    <property type="protein sequence ID" value="KAF4147152.1"/>
    <property type="molecule type" value="Genomic_DNA"/>
</dbReference>
<name>A0A8S9V6Y2_PHYIN</name>
<accession>A0A8S9V6Y2</accession>
<proteinExistence type="predicted"/>
<dbReference type="AlphaFoldDB" id="A0A8S9V6Y2"/>
<comment type="caution">
    <text evidence="1">The sequence shown here is derived from an EMBL/GenBank/DDBJ whole genome shotgun (WGS) entry which is preliminary data.</text>
</comment>